<dbReference type="Proteomes" id="UP000616885">
    <property type="component" value="Unassembled WGS sequence"/>
</dbReference>
<dbReference type="AlphaFoldDB" id="A0A8H7K8R9"/>
<keyword evidence="1" id="KW-0863">Zinc-finger</keyword>
<keyword evidence="1" id="KW-0862">Zinc</keyword>
<evidence type="ECO:0000313" key="4">
    <source>
        <dbReference type="EMBL" id="KAF9745629.1"/>
    </source>
</evidence>
<dbReference type="PANTHER" id="PTHR38886">
    <property type="entry name" value="SESA DOMAIN-CONTAINING PROTEIN"/>
    <property type="match status" value="1"/>
</dbReference>
<dbReference type="PROSITE" id="PS00028">
    <property type="entry name" value="ZINC_FINGER_C2H2_1"/>
    <property type="match status" value="1"/>
</dbReference>
<reference evidence="4" key="1">
    <citation type="submission" date="2020-10" db="EMBL/GenBank/DDBJ databases">
        <title>High-Quality Genome Resource of Clonostachys rosea strain S41 by Oxford Nanopore Long-Read Sequencing.</title>
        <authorList>
            <person name="Wang H."/>
        </authorList>
    </citation>
    <scope>NUCLEOTIDE SEQUENCE</scope>
    <source>
        <strain evidence="4">S41</strain>
    </source>
</reference>
<dbReference type="InterPro" id="IPR013087">
    <property type="entry name" value="Znf_C2H2_type"/>
</dbReference>
<dbReference type="Pfam" id="PF00096">
    <property type="entry name" value="zf-C2H2"/>
    <property type="match status" value="1"/>
</dbReference>
<dbReference type="GO" id="GO:0008270">
    <property type="term" value="F:zinc ion binding"/>
    <property type="evidence" value="ECO:0007669"/>
    <property type="project" value="UniProtKB-KW"/>
</dbReference>
<evidence type="ECO:0000256" key="2">
    <source>
        <dbReference type="SAM" id="MobiDB-lite"/>
    </source>
</evidence>
<accession>A0A8H7K8R9</accession>
<evidence type="ECO:0000313" key="5">
    <source>
        <dbReference type="Proteomes" id="UP000616885"/>
    </source>
</evidence>
<dbReference type="EMBL" id="JADCTT010000012">
    <property type="protein sequence ID" value="KAF9745629.1"/>
    <property type="molecule type" value="Genomic_DNA"/>
</dbReference>
<dbReference type="SMART" id="SM00355">
    <property type="entry name" value="ZnF_C2H2"/>
    <property type="match status" value="1"/>
</dbReference>
<protein>
    <recommendedName>
        <fullName evidence="3">C2H2-type domain-containing protein</fullName>
    </recommendedName>
</protein>
<name>A0A8H7K8R9_BIOOC</name>
<proteinExistence type="predicted"/>
<evidence type="ECO:0000259" key="3">
    <source>
        <dbReference type="PROSITE" id="PS50157"/>
    </source>
</evidence>
<feature type="region of interest" description="Disordered" evidence="2">
    <location>
        <begin position="1"/>
        <end position="26"/>
    </location>
</feature>
<dbReference type="Pfam" id="PF22893">
    <property type="entry name" value="ULD_2"/>
    <property type="match status" value="1"/>
</dbReference>
<dbReference type="PANTHER" id="PTHR38886:SF1">
    <property type="entry name" value="NACHT-NTPASE AND P-LOOP NTPASES N-TERMINAL DOMAIN-CONTAINING PROTEIN"/>
    <property type="match status" value="1"/>
</dbReference>
<feature type="domain" description="C2H2-type" evidence="3">
    <location>
        <begin position="486"/>
        <end position="513"/>
    </location>
</feature>
<keyword evidence="1" id="KW-0479">Metal-binding</keyword>
<dbReference type="SUPFAM" id="SSF57667">
    <property type="entry name" value="beta-beta-alpha zinc fingers"/>
    <property type="match status" value="1"/>
</dbReference>
<comment type="caution">
    <text evidence="4">The sequence shown here is derived from an EMBL/GenBank/DDBJ whole genome shotgun (WGS) entry which is preliminary data.</text>
</comment>
<evidence type="ECO:0000256" key="1">
    <source>
        <dbReference type="PROSITE-ProRule" id="PRU00042"/>
    </source>
</evidence>
<dbReference type="Gene3D" id="3.30.160.60">
    <property type="entry name" value="Classic Zinc Finger"/>
    <property type="match status" value="1"/>
</dbReference>
<dbReference type="PROSITE" id="PS50157">
    <property type="entry name" value="ZINC_FINGER_C2H2_2"/>
    <property type="match status" value="1"/>
</dbReference>
<organism evidence="4 5">
    <name type="scientific">Bionectria ochroleuca</name>
    <name type="common">Gliocladium roseum</name>
    <dbReference type="NCBI Taxonomy" id="29856"/>
    <lineage>
        <taxon>Eukaryota</taxon>
        <taxon>Fungi</taxon>
        <taxon>Dikarya</taxon>
        <taxon>Ascomycota</taxon>
        <taxon>Pezizomycotina</taxon>
        <taxon>Sordariomycetes</taxon>
        <taxon>Hypocreomycetidae</taxon>
        <taxon>Hypocreales</taxon>
        <taxon>Bionectriaceae</taxon>
        <taxon>Clonostachys</taxon>
    </lineage>
</organism>
<sequence length="514" mass="57772">MQRNNSGAPIVCQSATRGRQPRHKWPHCATVPDVETTARENGLQVNHINESTSSPIKQDSHVSWNLREGCLGRQFAGQGHMFVLERDRGCEDRVSRPREGAGMPSKGTHSPGQAAVEEAVAYHRFDSIRRPELPKALEEFLRKIRRYETSLGPECTKKSLQGQLDKIRFRFGQSDDIRKSQNYLSVHLGTINILLAEHGLETMMLASEEAESERLQIHQRLDDTQNLLRRVQDNISAQTATVLNGMSILAKVHSIVSGETQSSWASMKEIVAKACVSTQQIYSVVLDIKASIASKVDVRWSFFQDPLICEDALGRKFPVPSEYDFAMLNVIIRQRFQTGPGSAEVALGDFEITEATDRSSFLSESSFLRPGSSLIMAILIENPFPIMTDEVCPMPRCGSSVTRKVDGGGRICCRCNVWFAVSTKKRKATDIEDASMVQQVIQEIQDHIMNGGESTQNTTRKRLKITYNHESVRAYKNVSLANNAHYVCDECRKTFKRAAHLRRHQLSHDAPKYI</sequence>
<gene>
    <name evidence="4" type="ORF">IM811_003930</name>
</gene>
<feature type="region of interest" description="Disordered" evidence="2">
    <location>
        <begin position="93"/>
        <end position="113"/>
    </location>
</feature>
<feature type="compositionally biased region" description="Polar residues" evidence="2">
    <location>
        <begin position="1"/>
        <end position="17"/>
    </location>
</feature>
<dbReference type="InterPro" id="IPR054464">
    <property type="entry name" value="ULD_fung"/>
</dbReference>
<dbReference type="InterPro" id="IPR036236">
    <property type="entry name" value="Znf_C2H2_sf"/>
</dbReference>